<feature type="domain" description="3-hydroxyacyl-CoA dehydrogenase NAD binding" evidence="3">
    <location>
        <begin position="11"/>
        <end position="188"/>
    </location>
</feature>
<name>A0ABT5YJT1_9PROT</name>
<keyword evidence="1 4" id="KW-0560">Oxidoreductase</keyword>
<feature type="domain" description="3-hydroxyacyl-CoA dehydrogenase C-terminal" evidence="2">
    <location>
        <begin position="410"/>
        <end position="491"/>
    </location>
</feature>
<evidence type="ECO:0000259" key="3">
    <source>
        <dbReference type="Pfam" id="PF02737"/>
    </source>
</evidence>
<proteinExistence type="predicted"/>
<organism evidence="4 5">
    <name type="scientific">Aquibaculum arenosum</name>
    <dbReference type="NCBI Taxonomy" id="3032591"/>
    <lineage>
        <taxon>Bacteria</taxon>
        <taxon>Pseudomonadati</taxon>
        <taxon>Pseudomonadota</taxon>
        <taxon>Alphaproteobacteria</taxon>
        <taxon>Rhodospirillales</taxon>
        <taxon>Rhodovibrionaceae</taxon>
        <taxon>Aquibaculum</taxon>
    </lineage>
</organism>
<evidence type="ECO:0000313" key="5">
    <source>
        <dbReference type="Proteomes" id="UP001215503"/>
    </source>
</evidence>
<dbReference type="Pfam" id="PF02737">
    <property type="entry name" value="3HCDH_N"/>
    <property type="match status" value="1"/>
</dbReference>
<feature type="domain" description="3-hydroxyacyl-CoA dehydrogenase C-terminal" evidence="2">
    <location>
        <begin position="191"/>
        <end position="288"/>
    </location>
</feature>
<evidence type="ECO:0000256" key="1">
    <source>
        <dbReference type="ARBA" id="ARBA00023002"/>
    </source>
</evidence>
<gene>
    <name evidence="4" type="ORF">P2G67_03730</name>
</gene>
<dbReference type="SUPFAM" id="SSF51735">
    <property type="entry name" value="NAD(P)-binding Rossmann-fold domains"/>
    <property type="match status" value="1"/>
</dbReference>
<dbReference type="Pfam" id="PF00725">
    <property type="entry name" value="3HCDH"/>
    <property type="match status" value="2"/>
</dbReference>
<dbReference type="EC" id="1.1.1.35" evidence="4"/>
<evidence type="ECO:0000259" key="2">
    <source>
        <dbReference type="Pfam" id="PF00725"/>
    </source>
</evidence>
<dbReference type="Proteomes" id="UP001215503">
    <property type="component" value="Unassembled WGS sequence"/>
</dbReference>
<accession>A0ABT5YJT1</accession>
<evidence type="ECO:0000313" key="4">
    <source>
        <dbReference type="EMBL" id="MDF2095081.1"/>
    </source>
</evidence>
<protein>
    <submittedName>
        <fullName evidence="4">3-hydroxyacyl-CoA dehydrogenase</fullName>
        <ecNumber evidence="4">1.1.1.35</ecNumber>
    </submittedName>
</protein>
<keyword evidence="5" id="KW-1185">Reference proteome</keyword>
<dbReference type="InterPro" id="IPR013328">
    <property type="entry name" value="6PGD_dom2"/>
</dbReference>
<dbReference type="Gene3D" id="3.40.50.720">
    <property type="entry name" value="NAD(P)-binding Rossmann-like Domain"/>
    <property type="match status" value="1"/>
</dbReference>
<dbReference type="InterPro" id="IPR006108">
    <property type="entry name" value="3HC_DH_C"/>
</dbReference>
<dbReference type="NCBIfam" id="NF006124">
    <property type="entry name" value="PRK08268.1"/>
    <property type="match status" value="1"/>
</dbReference>
<comment type="caution">
    <text evidence="4">The sequence shown here is derived from an EMBL/GenBank/DDBJ whole genome shotgun (WGS) entry which is preliminary data.</text>
</comment>
<sequence>MFDPAAADLRLGIVGAGAMGGGIAQVAISAGVDVILFDQNAEAAAKTRDAVFARLDKRVTNGKASPEEVAAAKACLRLGESLQDFADRQVVIEAIIEDLEIKRGLFRELEGIVAADCVLASNTSSLPIGAIARVCERRERIAGLHFFNPVPVMRLVEVIRGPDSAPKVVEALRGLGSRLGRTPVEVPDSPGFLVNLGGRAYTTEGLAVVQEGVATPAQVDAIMRDGFGFRMGPFELMDLTGMDVNFPVTRLVHESFFHDPRLRSTTLHRSLFESGRLGRKTNHGHYVYRDGKPEVPSADAAVGDKPARKLVLFEADEHLRAFAGELGADLLEEDDGSSPILAAPLGEDCTELARRSGIDPTRLIAIDLLPDVSARITLMGAPNVDPEVRQAVIDLLGQKRKVTAIADSLGFVAQRILSMVGNLGCEMAQIGLAPPEDIDTAMKLGLNYPKGPLEIVEHLGCRQVFTILERMQALTGDDRYRPSLWLRRRAALNLPAGYRPSV</sequence>
<dbReference type="EMBL" id="JARHUD010000002">
    <property type="protein sequence ID" value="MDF2095081.1"/>
    <property type="molecule type" value="Genomic_DNA"/>
</dbReference>
<dbReference type="PANTHER" id="PTHR48075:SF5">
    <property type="entry name" value="3-HYDROXYBUTYRYL-COA DEHYDROGENASE"/>
    <property type="match status" value="1"/>
</dbReference>
<reference evidence="4 5" key="1">
    <citation type="submission" date="2023-03" db="EMBL/GenBank/DDBJ databases">
        <title>Fodinicurvata sp. CAU 1616 isolated from sea sendiment.</title>
        <authorList>
            <person name="Kim W."/>
        </authorList>
    </citation>
    <scope>NUCLEOTIDE SEQUENCE [LARGE SCALE GENOMIC DNA]</scope>
    <source>
        <strain evidence="4 5">CAU 1616</strain>
    </source>
</reference>
<dbReference type="RefSeq" id="WP_275820161.1">
    <property type="nucleotide sequence ID" value="NZ_JARHUD010000002.1"/>
</dbReference>
<dbReference type="InterPro" id="IPR036291">
    <property type="entry name" value="NAD(P)-bd_dom_sf"/>
</dbReference>
<dbReference type="InterPro" id="IPR006176">
    <property type="entry name" value="3-OHacyl-CoA_DH_NAD-bd"/>
</dbReference>
<dbReference type="Gene3D" id="1.10.1040.10">
    <property type="entry name" value="N-(1-d-carboxylethyl)-l-norvaline Dehydrogenase, domain 2"/>
    <property type="match status" value="2"/>
</dbReference>
<dbReference type="PANTHER" id="PTHR48075">
    <property type="entry name" value="3-HYDROXYACYL-COA DEHYDROGENASE FAMILY PROTEIN"/>
    <property type="match status" value="1"/>
</dbReference>
<dbReference type="GO" id="GO:0003857">
    <property type="term" value="F:(3S)-3-hydroxyacyl-CoA dehydrogenase (NAD+) activity"/>
    <property type="evidence" value="ECO:0007669"/>
    <property type="project" value="UniProtKB-EC"/>
</dbReference>
<dbReference type="SUPFAM" id="SSF48179">
    <property type="entry name" value="6-phosphogluconate dehydrogenase C-terminal domain-like"/>
    <property type="match status" value="2"/>
</dbReference>
<dbReference type="InterPro" id="IPR008927">
    <property type="entry name" value="6-PGluconate_DH-like_C_sf"/>
</dbReference>